<dbReference type="GO" id="GO:0043448">
    <property type="term" value="P:alkane catabolic process"/>
    <property type="evidence" value="ECO:0007669"/>
    <property type="project" value="TreeGrafter"/>
</dbReference>
<keyword evidence="1" id="KW-0813">Transport</keyword>
<name>A0A0V7ZV10_9CYAN</name>
<dbReference type="Gene3D" id="2.20.28.10">
    <property type="match status" value="1"/>
</dbReference>
<keyword evidence="3 5" id="KW-0249">Electron transport</keyword>
<keyword evidence="6" id="KW-1133">Transmembrane helix</keyword>
<dbReference type="InterPro" id="IPR050526">
    <property type="entry name" value="Rubredoxin_ET"/>
</dbReference>
<keyword evidence="4 5" id="KW-0408">Iron</keyword>
<evidence type="ECO:0000256" key="3">
    <source>
        <dbReference type="ARBA" id="ARBA00022982"/>
    </source>
</evidence>
<dbReference type="InterPro" id="IPR018527">
    <property type="entry name" value="Rubredoxin_Fe_BS"/>
</dbReference>
<accession>A0A0V7ZV10</accession>
<evidence type="ECO:0000313" key="9">
    <source>
        <dbReference type="EMBL" id="KST68376.1"/>
    </source>
</evidence>
<comment type="similarity">
    <text evidence="5">Belongs to the rubredoxin family.</text>
</comment>
<dbReference type="PANTHER" id="PTHR47627:SF1">
    <property type="entry name" value="RUBREDOXIN-1-RELATED"/>
    <property type="match status" value="1"/>
</dbReference>
<comment type="caution">
    <text evidence="8">The sequence shown here is derived from an EMBL/GenBank/DDBJ whole genome shotgun (WGS) entry which is preliminary data.</text>
</comment>
<dbReference type="OrthoDB" id="9802447at2"/>
<dbReference type="Pfam" id="PF00301">
    <property type="entry name" value="Rubredoxin"/>
    <property type="match status" value="1"/>
</dbReference>
<dbReference type="GO" id="GO:0005506">
    <property type="term" value="F:iron ion binding"/>
    <property type="evidence" value="ECO:0007669"/>
    <property type="project" value="UniProtKB-UniRule"/>
</dbReference>
<dbReference type="EMBL" id="LMTZ01000066">
    <property type="protein sequence ID" value="KST68376.1"/>
    <property type="molecule type" value="Genomic_DNA"/>
</dbReference>
<evidence type="ECO:0000256" key="1">
    <source>
        <dbReference type="ARBA" id="ARBA00022448"/>
    </source>
</evidence>
<feature type="transmembrane region" description="Helical" evidence="6">
    <location>
        <begin position="90"/>
        <end position="109"/>
    </location>
</feature>
<reference evidence="8 10" key="1">
    <citation type="journal article" date="2015" name="Genome Announc.">
        <title>Draft Genome of the Euendolithic (true boring) Cyanobacterium Mastigocoleus testarum strain BC008.</title>
        <authorList>
            <person name="Guida B.S."/>
            <person name="Garcia-Pichel F."/>
        </authorList>
    </citation>
    <scope>NUCLEOTIDE SEQUENCE [LARGE SCALE GENOMIC DNA]</scope>
    <source>
        <strain evidence="8 10">BC008</strain>
    </source>
</reference>
<keyword evidence="2 5" id="KW-0479">Metal-binding</keyword>
<organism evidence="8 10">
    <name type="scientific">Mastigocoleus testarum BC008</name>
    <dbReference type="NCBI Taxonomy" id="371196"/>
    <lineage>
        <taxon>Bacteria</taxon>
        <taxon>Bacillati</taxon>
        <taxon>Cyanobacteriota</taxon>
        <taxon>Cyanophyceae</taxon>
        <taxon>Nostocales</taxon>
        <taxon>Hapalosiphonaceae</taxon>
        <taxon>Mastigocoleus</taxon>
    </lineage>
</organism>
<dbReference type="PROSITE" id="PS50903">
    <property type="entry name" value="RUBREDOXIN_LIKE"/>
    <property type="match status" value="1"/>
</dbReference>
<sequence>MSEQAVENALDRYECRACGYIYEPLKGDDKNDISPETSFEDLPFKWRCPVCAAPKKAFTNVGPEGQASGFKENLGYGFGVNQLTPGQKNILIFGALAVGFLFFLSLYGLN</sequence>
<dbReference type="PRINTS" id="PR00163">
    <property type="entry name" value="RUBREDOXIN"/>
</dbReference>
<dbReference type="SUPFAM" id="SSF57802">
    <property type="entry name" value="Rubredoxin-like"/>
    <property type="match status" value="1"/>
</dbReference>
<comment type="cofactor">
    <cofactor evidence="5">
        <name>Fe(3+)</name>
        <dbReference type="ChEBI" id="CHEBI:29034"/>
    </cofactor>
</comment>
<dbReference type="GO" id="GO:0009055">
    <property type="term" value="F:electron transfer activity"/>
    <property type="evidence" value="ECO:0007669"/>
    <property type="project" value="TreeGrafter"/>
</dbReference>
<protein>
    <recommendedName>
        <fullName evidence="5">Rubredoxin</fullName>
    </recommendedName>
</protein>
<feature type="domain" description="Rubredoxin-like" evidence="7">
    <location>
        <begin position="10"/>
        <end position="61"/>
    </location>
</feature>
<dbReference type="EMBL" id="LMTZ01000083">
    <property type="protein sequence ID" value="KST67999.1"/>
    <property type="molecule type" value="Genomic_DNA"/>
</dbReference>
<evidence type="ECO:0000313" key="8">
    <source>
        <dbReference type="EMBL" id="KST67999.1"/>
    </source>
</evidence>
<evidence type="ECO:0000259" key="7">
    <source>
        <dbReference type="PROSITE" id="PS50903"/>
    </source>
</evidence>
<keyword evidence="10" id="KW-1185">Reference proteome</keyword>
<evidence type="ECO:0000256" key="2">
    <source>
        <dbReference type="ARBA" id="ARBA00022723"/>
    </source>
</evidence>
<dbReference type="InterPro" id="IPR024935">
    <property type="entry name" value="Rubredoxin_dom"/>
</dbReference>
<dbReference type="AlphaFoldDB" id="A0A0V7ZV10"/>
<dbReference type="Proteomes" id="UP000053372">
    <property type="component" value="Unassembled WGS sequence"/>
</dbReference>
<dbReference type="CDD" id="cd00730">
    <property type="entry name" value="rubredoxin"/>
    <property type="match status" value="1"/>
</dbReference>
<evidence type="ECO:0000313" key="10">
    <source>
        <dbReference type="Proteomes" id="UP000053372"/>
    </source>
</evidence>
<keyword evidence="6" id="KW-0812">Transmembrane</keyword>
<evidence type="ECO:0000256" key="5">
    <source>
        <dbReference type="RuleBase" id="RU003820"/>
    </source>
</evidence>
<dbReference type="RefSeq" id="WP_027846561.1">
    <property type="nucleotide sequence ID" value="NZ_LMTZ01000066.1"/>
</dbReference>
<proteinExistence type="inferred from homology"/>
<evidence type="ECO:0000256" key="6">
    <source>
        <dbReference type="SAM" id="Phobius"/>
    </source>
</evidence>
<dbReference type="PROSITE" id="PS00202">
    <property type="entry name" value="RUBREDOXIN"/>
    <property type="match status" value="1"/>
</dbReference>
<evidence type="ECO:0000256" key="4">
    <source>
        <dbReference type="ARBA" id="ARBA00023004"/>
    </source>
</evidence>
<dbReference type="PANTHER" id="PTHR47627">
    <property type="entry name" value="RUBREDOXIN"/>
    <property type="match status" value="1"/>
</dbReference>
<dbReference type="InterPro" id="IPR024934">
    <property type="entry name" value="Rubredoxin-like_dom"/>
</dbReference>
<keyword evidence="6" id="KW-0472">Membrane</keyword>
<gene>
    <name evidence="8" type="ORF">BC008_31955</name>
    <name evidence="9" type="ORF">BC008_33170</name>
</gene>